<gene>
    <name evidence="1" type="ORF">B1400_0043</name>
</gene>
<dbReference type="SUPFAM" id="SSF53448">
    <property type="entry name" value="Nucleotide-diphospho-sugar transferases"/>
    <property type="match status" value="1"/>
</dbReference>
<dbReference type="Proteomes" id="UP000217986">
    <property type="component" value="Unassembled WGS sequence"/>
</dbReference>
<sequence length="310" mass="35120">MVPMSILHNLPDRLSKIASAAKNCTKLLGPGIAAWGVLYHCTHWCKDRYYAMFNDALWRKEMADIPFDAAAMASLPKTNDGPIWVAWWQGIDDRTPPVVRACIDSIVRHANGREVIVITKDNYSEYAQIDPVLVRRREAGTLTINAFCNALRVMLLYRHGGVWLDSTLYLTGDLSKDFGKYPFYSIRGKRAEYPWTTYCLASVPGNPFMKYIYDCFVKVFSVIDAVPEYFLFDSFIYNAYTHIPQVKAMIDAVPANNSASFDMSEQLNLVKAKPTLPADTYINKLTYKLHYDTQVGGAPTLFRHVLDGDV</sequence>
<name>A0A2A2EM50_9BIFI</name>
<evidence type="ECO:0000313" key="1">
    <source>
        <dbReference type="EMBL" id="PAU70239.1"/>
    </source>
</evidence>
<dbReference type="EMBL" id="MVOG01000002">
    <property type="protein sequence ID" value="PAU70239.1"/>
    <property type="molecule type" value="Genomic_DNA"/>
</dbReference>
<accession>A0A2A2EM50</accession>
<reference evidence="1 2" key="1">
    <citation type="journal article" date="2017" name="ISME J.">
        <title>Unveiling bifidobacterial biogeography across the mammalian branch of the tree of life.</title>
        <authorList>
            <person name="Milani C."/>
            <person name="Mangifesta M."/>
            <person name="Mancabelli L."/>
            <person name="Lugli G.A."/>
            <person name="James K."/>
            <person name="Duranti S."/>
            <person name="Turroni F."/>
            <person name="Ferrario C."/>
            <person name="Ossiprandi M.C."/>
            <person name="van Sinderen D."/>
            <person name="Ventura M."/>
        </authorList>
    </citation>
    <scope>NUCLEOTIDE SEQUENCE [LARGE SCALE GENOMIC DNA]</scope>
    <source>
        <strain evidence="1 2">70</strain>
    </source>
</reference>
<organism evidence="1 2">
    <name type="scientific">Bifidobacterium italicum</name>
    <dbReference type="NCBI Taxonomy" id="1960968"/>
    <lineage>
        <taxon>Bacteria</taxon>
        <taxon>Bacillati</taxon>
        <taxon>Actinomycetota</taxon>
        <taxon>Actinomycetes</taxon>
        <taxon>Bifidobacteriales</taxon>
        <taxon>Bifidobacteriaceae</taxon>
        <taxon>Bifidobacterium</taxon>
    </lineage>
</organism>
<dbReference type="Pfam" id="PF05704">
    <property type="entry name" value="Caps_synth"/>
    <property type="match status" value="1"/>
</dbReference>
<comment type="caution">
    <text evidence="1">The sequence shown here is derived from an EMBL/GenBank/DDBJ whole genome shotgun (WGS) entry which is preliminary data.</text>
</comment>
<proteinExistence type="predicted"/>
<dbReference type="AlphaFoldDB" id="A0A2A2EM50"/>
<dbReference type="Gene3D" id="3.90.550.20">
    <property type="match status" value="1"/>
</dbReference>
<keyword evidence="2" id="KW-1185">Reference proteome</keyword>
<dbReference type="InterPro" id="IPR029044">
    <property type="entry name" value="Nucleotide-diphossugar_trans"/>
</dbReference>
<evidence type="ECO:0000313" key="2">
    <source>
        <dbReference type="Proteomes" id="UP000217986"/>
    </source>
</evidence>
<dbReference type="GO" id="GO:0016757">
    <property type="term" value="F:glycosyltransferase activity"/>
    <property type="evidence" value="ECO:0007669"/>
    <property type="project" value="InterPro"/>
</dbReference>
<protein>
    <submittedName>
        <fullName evidence="1">Polysaccharide biosynthesis protein</fullName>
    </submittedName>
</protein>
<dbReference type="InterPro" id="IPR008441">
    <property type="entry name" value="AfumC-like_glycosyl_Trfase"/>
</dbReference>